<evidence type="ECO:0000313" key="1">
    <source>
        <dbReference type="EMBL" id="GIY96579.1"/>
    </source>
</evidence>
<keyword evidence="2" id="KW-1185">Reference proteome</keyword>
<reference evidence="1 2" key="1">
    <citation type="submission" date="2021-06" db="EMBL/GenBank/DDBJ databases">
        <title>Caerostris extrusa draft genome.</title>
        <authorList>
            <person name="Kono N."/>
            <person name="Arakawa K."/>
        </authorList>
    </citation>
    <scope>NUCLEOTIDE SEQUENCE [LARGE SCALE GENOMIC DNA]</scope>
</reference>
<evidence type="ECO:0000313" key="2">
    <source>
        <dbReference type="Proteomes" id="UP001054945"/>
    </source>
</evidence>
<sequence length="125" mass="15037">MCFTTFTEYGKDSKKGKLVTRQIKRNLECRKPICNMLIERHKKKGFCFHRILTNDKHLLMMKMDISRELSKQKLLVKQVHHCQSEKFIVSKLCFVWYQKCVIHYQLLKQSETLGTEMALSRNYYN</sequence>
<comment type="caution">
    <text evidence="1">The sequence shown here is derived from an EMBL/GenBank/DDBJ whole genome shotgun (WGS) entry which is preliminary data.</text>
</comment>
<organism evidence="1 2">
    <name type="scientific">Caerostris extrusa</name>
    <name type="common">Bark spider</name>
    <name type="synonym">Caerostris bankana</name>
    <dbReference type="NCBI Taxonomy" id="172846"/>
    <lineage>
        <taxon>Eukaryota</taxon>
        <taxon>Metazoa</taxon>
        <taxon>Ecdysozoa</taxon>
        <taxon>Arthropoda</taxon>
        <taxon>Chelicerata</taxon>
        <taxon>Arachnida</taxon>
        <taxon>Araneae</taxon>
        <taxon>Araneomorphae</taxon>
        <taxon>Entelegynae</taxon>
        <taxon>Araneoidea</taxon>
        <taxon>Araneidae</taxon>
        <taxon>Caerostris</taxon>
    </lineage>
</organism>
<accession>A0AAV4XPG3</accession>
<dbReference type="AlphaFoldDB" id="A0AAV4XPG3"/>
<name>A0AAV4XPG3_CAEEX</name>
<protein>
    <submittedName>
        <fullName evidence="1">Uncharacterized protein</fullName>
    </submittedName>
</protein>
<gene>
    <name evidence="1" type="ORF">CEXT_660551</name>
</gene>
<dbReference type="Proteomes" id="UP001054945">
    <property type="component" value="Unassembled WGS sequence"/>
</dbReference>
<proteinExistence type="predicted"/>
<dbReference type="EMBL" id="BPLR01018063">
    <property type="protein sequence ID" value="GIY96579.1"/>
    <property type="molecule type" value="Genomic_DNA"/>
</dbReference>